<comment type="caution">
    <text evidence="13">The sequence shown here is derived from an EMBL/GenBank/DDBJ whole genome shotgun (WGS) entry which is preliminary data.</text>
</comment>
<evidence type="ECO:0000256" key="7">
    <source>
        <dbReference type="ARBA" id="ARBA00023002"/>
    </source>
</evidence>
<evidence type="ECO:0000256" key="4">
    <source>
        <dbReference type="ARBA" id="ARBA00019465"/>
    </source>
</evidence>
<organism evidence="13 14">
    <name type="scientific">Spongiibacter thalassae</name>
    <dbReference type="NCBI Taxonomy" id="2721624"/>
    <lineage>
        <taxon>Bacteria</taxon>
        <taxon>Pseudomonadati</taxon>
        <taxon>Pseudomonadota</taxon>
        <taxon>Gammaproteobacteria</taxon>
        <taxon>Cellvibrionales</taxon>
        <taxon>Spongiibacteraceae</taxon>
        <taxon>Spongiibacter</taxon>
    </lineage>
</organism>
<keyword evidence="7 10" id="KW-0560">Oxidoreductase</keyword>
<dbReference type="Pfam" id="PF02558">
    <property type="entry name" value="ApbA"/>
    <property type="match status" value="1"/>
</dbReference>
<evidence type="ECO:0000256" key="9">
    <source>
        <dbReference type="ARBA" id="ARBA00048793"/>
    </source>
</evidence>
<keyword evidence="6 10" id="KW-0521">NADP</keyword>
<dbReference type="SUPFAM" id="SSF51735">
    <property type="entry name" value="NAD(P)-binding Rossmann-fold domains"/>
    <property type="match status" value="1"/>
</dbReference>
<dbReference type="NCBIfam" id="TIGR00745">
    <property type="entry name" value="apbA_panE"/>
    <property type="match status" value="1"/>
</dbReference>
<dbReference type="PANTHER" id="PTHR43765">
    <property type="entry name" value="2-DEHYDROPANTOATE 2-REDUCTASE-RELATED"/>
    <property type="match status" value="1"/>
</dbReference>
<dbReference type="Pfam" id="PF08546">
    <property type="entry name" value="ApbA_C"/>
    <property type="match status" value="1"/>
</dbReference>
<sequence>MTAHPPQWHILGAGAIGSLWAALAQRAGNPPAMLLRDGHRLADYQRGKGIIFESGGQAEILPVQAQSPESMQSPIAQLLVCTKAQDTLNAISAYAPRLTPDCTVVLLQNGMGVAEVIHRHYPQLRLLQASTTEGAFRRGDFHIVHAGRGETRLGDIPGISTVSESHARAVATSLSFPPVEVVYCDAMTEILWRKLAINCAINPLTVVYQCRNGELLDNPTALQRMHTVVDEVLTVARRLGIDLGSDLHQQVVAVASATALNRSSMLQDAEAGRSTEIDYISGYLCRQARELGEDTPESAALYAAVTQRHPAGAN</sequence>
<evidence type="ECO:0000256" key="6">
    <source>
        <dbReference type="ARBA" id="ARBA00022857"/>
    </source>
</evidence>
<evidence type="ECO:0000259" key="11">
    <source>
        <dbReference type="Pfam" id="PF02558"/>
    </source>
</evidence>
<keyword evidence="14" id="KW-1185">Reference proteome</keyword>
<keyword evidence="5 10" id="KW-0566">Pantothenate biosynthesis</keyword>
<dbReference type="EC" id="1.1.1.169" evidence="3 10"/>
<reference evidence="13 14" key="1">
    <citation type="submission" date="2020-04" db="EMBL/GenBank/DDBJ databases">
        <authorList>
            <person name="Yoon J."/>
        </authorList>
    </citation>
    <scope>NUCLEOTIDE SEQUENCE [LARGE SCALE GENOMIC DNA]</scope>
    <source>
        <strain evidence="13 14">KMU-166</strain>
    </source>
</reference>
<gene>
    <name evidence="13" type="ORF">HCU74_15665</name>
</gene>
<evidence type="ECO:0000256" key="2">
    <source>
        <dbReference type="ARBA" id="ARBA00007870"/>
    </source>
</evidence>
<dbReference type="SUPFAM" id="SSF48179">
    <property type="entry name" value="6-phosphogluconate dehydrogenase C-terminal domain-like"/>
    <property type="match status" value="1"/>
</dbReference>
<comment type="similarity">
    <text evidence="2 10">Belongs to the ketopantoate reductase family.</text>
</comment>
<name>A0ABX1GI59_9GAMM</name>
<dbReference type="InterPro" id="IPR050838">
    <property type="entry name" value="Ketopantoate_reductase"/>
</dbReference>
<dbReference type="PANTHER" id="PTHR43765:SF2">
    <property type="entry name" value="2-DEHYDROPANTOATE 2-REDUCTASE"/>
    <property type="match status" value="1"/>
</dbReference>
<evidence type="ECO:0000259" key="12">
    <source>
        <dbReference type="Pfam" id="PF08546"/>
    </source>
</evidence>
<protein>
    <recommendedName>
        <fullName evidence="4 10">2-dehydropantoate 2-reductase</fullName>
        <ecNumber evidence="3 10">1.1.1.169</ecNumber>
    </recommendedName>
    <alternativeName>
        <fullName evidence="8 10">Ketopantoate reductase</fullName>
    </alternativeName>
</protein>
<dbReference type="InterPro" id="IPR008927">
    <property type="entry name" value="6-PGluconate_DH-like_C_sf"/>
</dbReference>
<evidence type="ECO:0000256" key="3">
    <source>
        <dbReference type="ARBA" id="ARBA00013014"/>
    </source>
</evidence>
<accession>A0ABX1GI59</accession>
<dbReference type="InterPro" id="IPR003710">
    <property type="entry name" value="ApbA"/>
</dbReference>
<dbReference type="Proteomes" id="UP000765845">
    <property type="component" value="Unassembled WGS sequence"/>
</dbReference>
<feature type="domain" description="Ketopantoate reductase N-terminal" evidence="11">
    <location>
        <begin position="8"/>
        <end position="157"/>
    </location>
</feature>
<dbReference type="InterPro" id="IPR013328">
    <property type="entry name" value="6PGD_dom2"/>
</dbReference>
<evidence type="ECO:0000256" key="10">
    <source>
        <dbReference type="RuleBase" id="RU362068"/>
    </source>
</evidence>
<comment type="function">
    <text evidence="10">Catalyzes the NADPH-dependent reduction of ketopantoate into pantoic acid.</text>
</comment>
<evidence type="ECO:0000256" key="5">
    <source>
        <dbReference type="ARBA" id="ARBA00022655"/>
    </source>
</evidence>
<comment type="catalytic activity">
    <reaction evidence="9 10">
        <text>(R)-pantoate + NADP(+) = 2-dehydropantoate + NADPH + H(+)</text>
        <dbReference type="Rhea" id="RHEA:16233"/>
        <dbReference type="ChEBI" id="CHEBI:11561"/>
        <dbReference type="ChEBI" id="CHEBI:15378"/>
        <dbReference type="ChEBI" id="CHEBI:15980"/>
        <dbReference type="ChEBI" id="CHEBI:57783"/>
        <dbReference type="ChEBI" id="CHEBI:58349"/>
        <dbReference type="EC" id="1.1.1.169"/>
    </reaction>
</comment>
<dbReference type="RefSeq" id="WP_168451368.1">
    <property type="nucleotide sequence ID" value="NZ_JAAWWK010000006.1"/>
</dbReference>
<evidence type="ECO:0000256" key="1">
    <source>
        <dbReference type="ARBA" id="ARBA00004994"/>
    </source>
</evidence>
<evidence type="ECO:0000313" key="13">
    <source>
        <dbReference type="EMBL" id="NKI18846.1"/>
    </source>
</evidence>
<dbReference type="InterPro" id="IPR013752">
    <property type="entry name" value="KPA_reductase"/>
</dbReference>
<dbReference type="Gene3D" id="1.10.1040.10">
    <property type="entry name" value="N-(1-d-carboxylethyl)-l-norvaline Dehydrogenase, domain 2"/>
    <property type="match status" value="1"/>
</dbReference>
<proteinExistence type="inferred from homology"/>
<dbReference type="InterPro" id="IPR036291">
    <property type="entry name" value="NAD(P)-bd_dom_sf"/>
</dbReference>
<dbReference type="InterPro" id="IPR013332">
    <property type="entry name" value="KPR_N"/>
</dbReference>
<evidence type="ECO:0000313" key="14">
    <source>
        <dbReference type="Proteomes" id="UP000765845"/>
    </source>
</evidence>
<dbReference type="Gene3D" id="3.40.50.720">
    <property type="entry name" value="NAD(P)-binding Rossmann-like Domain"/>
    <property type="match status" value="1"/>
</dbReference>
<dbReference type="GO" id="GO:0008677">
    <property type="term" value="F:2-dehydropantoate 2-reductase activity"/>
    <property type="evidence" value="ECO:0007669"/>
    <property type="project" value="UniProtKB-EC"/>
</dbReference>
<dbReference type="EMBL" id="JAAWWK010000006">
    <property type="protein sequence ID" value="NKI18846.1"/>
    <property type="molecule type" value="Genomic_DNA"/>
</dbReference>
<feature type="domain" description="Ketopantoate reductase C-terminal" evidence="12">
    <location>
        <begin position="188"/>
        <end position="307"/>
    </location>
</feature>
<evidence type="ECO:0000256" key="8">
    <source>
        <dbReference type="ARBA" id="ARBA00032024"/>
    </source>
</evidence>
<comment type="pathway">
    <text evidence="1 10">Cofactor biosynthesis; (R)-pantothenate biosynthesis; (R)-pantoate from 3-methyl-2-oxobutanoate: step 2/2.</text>
</comment>